<dbReference type="EMBL" id="WTYT01000003">
    <property type="protein sequence ID" value="MXO65883.1"/>
    <property type="molecule type" value="Genomic_DNA"/>
</dbReference>
<comment type="similarity">
    <text evidence="1 2">Belongs to the ribonucleoside diphosphate reductase small chain family.</text>
</comment>
<dbReference type="UniPathway" id="UPA00326"/>
<gene>
    <name evidence="6" type="ORF">GRI91_08955</name>
</gene>
<evidence type="ECO:0000256" key="1">
    <source>
        <dbReference type="ARBA" id="ARBA00009303"/>
    </source>
</evidence>
<feature type="binding site" evidence="4">
    <location>
        <position position="98"/>
    </location>
    <ligand>
        <name>Fe cation</name>
        <dbReference type="ChEBI" id="CHEBI:24875"/>
        <label>2</label>
    </ligand>
</feature>
<dbReference type="InterPro" id="IPR012348">
    <property type="entry name" value="RNR-like"/>
</dbReference>
<feature type="binding site" evidence="4">
    <location>
        <position position="67"/>
    </location>
    <ligand>
        <name>Fe cation</name>
        <dbReference type="ChEBI" id="CHEBI:24875"/>
        <label>1</label>
    </ligand>
</feature>
<keyword evidence="2" id="KW-0215">Deoxyribonucleotide synthesis</keyword>
<sequence>MSLLEARKTYKPFEYPWAFDFWKKQQQVHWMPEEVPLGEDCRDWAQKLTDHERNLLTQIFRFFTQADVEVQDCYHEKYGRVFKPTEVKMMLASFSNMETIHIAAYSHLLDTIGMPESEYGMFLEYAEMKDKHDYLQKFGVDNDEDIARTLAMFGGFTEGVQLFASFAMLMNFPRFNKMKGMGQIVSWSVRDESLHCEGITRLFHAFVNERNCLTKAVKDDIADQCQTTVRLEDAFIDLAFEMGPVNGMTPKEIKKYIRYIADWRLQQLGMKPIYLIEEHPLPWLAPLLNGVEHANFFETRSTEYSKAATRGNWNDVWDSFDKRRQANANDTEEELDDGPGLFGDSGVQAAE</sequence>
<dbReference type="PANTHER" id="PTHR23409:SF18">
    <property type="entry name" value="RIBONUCLEOSIDE-DIPHOSPHATE REDUCTASE SUBUNIT M2"/>
    <property type="match status" value="1"/>
</dbReference>
<proteinExistence type="inferred from homology"/>
<accession>A0A6I4T7D6</accession>
<evidence type="ECO:0000256" key="3">
    <source>
        <dbReference type="PIRSR" id="PIRSR000355-1"/>
    </source>
</evidence>
<evidence type="ECO:0000256" key="5">
    <source>
        <dbReference type="SAM" id="MobiDB-lite"/>
    </source>
</evidence>
<dbReference type="GO" id="GO:0009263">
    <property type="term" value="P:deoxyribonucleotide biosynthetic process"/>
    <property type="evidence" value="ECO:0007669"/>
    <property type="project" value="UniProtKB-KW"/>
</dbReference>
<dbReference type="AlphaFoldDB" id="A0A6I4T7D6"/>
<dbReference type="Pfam" id="PF00268">
    <property type="entry name" value="Ribonuc_red_sm"/>
    <property type="match status" value="1"/>
</dbReference>
<feature type="binding site" evidence="4">
    <location>
        <position position="192"/>
    </location>
    <ligand>
        <name>Fe cation</name>
        <dbReference type="ChEBI" id="CHEBI:24875"/>
        <label>2</label>
    </ligand>
</feature>
<dbReference type="RefSeq" id="WP_160736298.1">
    <property type="nucleotide sequence ID" value="NZ_WTYT01000003.1"/>
</dbReference>
<evidence type="ECO:0000256" key="4">
    <source>
        <dbReference type="PIRSR" id="PIRSR000355-2"/>
    </source>
</evidence>
<dbReference type="SUPFAM" id="SSF47240">
    <property type="entry name" value="Ferritin-like"/>
    <property type="match status" value="1"/>
</dbReference>
<feature type="binding site" evidence="4">
    <location>
        <position position="158"/>
    </location>
    <ligand>
        <name>Fe cation</name>
        <dbReference type="ChEBI" id="CHEBI:24875"/>
        <label>2</label>
    </ligand>
</feature>
<organism evidence="6 7">
    <name type="scientific">Altericroceibacterium endophyticum</name>
    <dbReference type="NCBI Taxonomy" id="1808508"/>
    <lineage>
        <taxon>Bacteria</taxon>
        <taxon>Pseudomonadati</taxon>
        <taxon>Pseudomonadota</taxon>
        <taxon>Alphaproteobacteria</taxon>
        <taxon>Sphingomonadales</taxon>
        <taxon>Erythrobacteraceae</taxon>
        <taxon>Altericroceibacterium</taxon>
    </lineage>
</organism>
<evidence type="ECO:0000256" key="2">
    <source>
        <dbReference type="PIRNR" id="PIRNR000355"/>
    </source>
</evidence>
<evidence type="ECO:0000313" key="6">
    <source>
        <dbReference type="EMBL" id="MXO65883.1"/>
    </source>
</evidence>
<keyword evidence="2 4" id="KW-0408">Iron</keyword>
<dbReference type="PANTHER" id="PTHR23409">
    <property type="entry name" value="RIBONUCLEOSIDE-DIPHOSPHATE REDUCTASE SMALL CHAIN"/>
    <property type="match status" value="1"/>
</dbReference>
<dbReference type="NCBIfam" id="NF007186">
    <property type="entry name" value="PRK09614.1-5"/>
    <property type="match status" value="1"/>
</dbReference>
<dbReference type="InterPro" id="IPR000358">
    <property type="entry name" value="RNR_small_fam"/>
</dbReference>
<dbReference type="OrthoDB" id="9766544at2"/>
<feature type="region of interest" description="Disordered" evidence="5">
    <location>
        <begin position="324"/>
        <end position="351"/>
    </location>
</feature>
<reference evidence="6 7" key="1">
    <citation type="submission" date="2019-12" db="EMBL/GenBank/DDBJ databases">
        <title>Genomic-based taxomic classification of the family Erythrobacteraceae.</title>
        <authorList>
            <person name="Xu L."/>
        </authorList>
    </citation>
    <scope>NUCLEOTIDE SEQUENCE [LARGE SCALE GENOMIC DNA]</scope>
    <source>
        <strain evidence="6 7">LMG 29518</strain>
    </source>
</reference>
<dbReference type="CDD" id="cd01049">
    <property type="entry name" value="RNRR2"/>
    <property type="match status" value="1"/>
</dbReference>
<dbReference type="Proteomes" id="UP000438476">
    <property type="component" value="Unassembled WGS sequence"/>
</dbReference>
<dbReference type="Gene3D" id="1.10.620.20">
    <property type="entry name" value="Ribonucleotide Reductase, subunit A"/>
    <property type="match status" value="1"/>
</dbReference>
<keyword evidence="2 6" id="KW-0560">Oxidoreductase</keyword>
<feature type="binding site" evidence="4">
    <location>
        <position position="195"/>
    </location>
    <ligand>
        <name>Fe cation</name>
        <dbReference type="ChEBI" id="CHEBI:24875"/>
        <label>2</label>
    </ligand>
</feature>
<feature type="binding site" evidence="4">
    <location>
        <position position="101"/>
    </location>
    <ligand>
        <name>Fe cation</name>
        <dbReference type="ChEBI" id="CHEBI:24875"/>
        <label>1</label>
    </ligand>
</feature>
<comment type="caution">
    <text evidence="6">The sequence shown here is derived from an EMBL/GenBank/DDBJ whole genome shotgun (WGS) entry which is preliminary data.</text>
</comment>
<comment type="function">
    <text evidence="2">Provides the precursors necessary for DNA synthesis. Catalyzes the biosynthesis of deoxyribonucleotides from the corresponding ribonucleotides.</text>
</comment>
<keyword evidence="7" id="KW-1185">Reference proteome</keyword>
<comment type="catalytic activity">
    <reaction evidence="2">
        <text>a 2'-deoxyribonucleoside 5'-diphosphate + [thioredoxin]-disulfide + H2O = a ribonucleoside 5'-diphosphate + [thioredoxin]-dithiol</text>
        <dbReference type="Rhea" id="RHEA:23252"/>
        <dbReference type="Rhea" id="RHEA-COMP:10698"/>
        <dbReference type="Rhea" id="RHEA-COMP:10700"/>
        <dbReference type="ChEBI" id="CHEBI:15377"/>
        <dbReference type="ChEBI" id="CHEBI:29950"/>
        <dbReference type="ChEBI" id="CHEBI:50058"/>
        <dbReference type="ChEBI" id="CHEBI:57930"/>
        <dbReference type="ChEBI" id="CHEBI:73316"/>
        <dbReference type="EC" id="1.17.4.1"/>
    </reaction>
</comment>
<evidence type="ECO:0000313" key="7">
    <source>
        <dbReference type="Proteomes" id="UP000438476"/>
    </source>
</evidence>
<dbReference type="InterPro" id="IPR009078">
    <property type="entry name" value="Ferritin-like_SF"/>
</dbReference>
<dbReference type="EC" id="1.17.4.1" evidence="2"/>
<name>A0A6I4T7D6_9SPHN</name>
<dbReference type="PIRSF" id="PIRSF000355">
    <property type="entry name" value="NrdB"/>
    <property type="match status" value="1"/>
</dbReference>
<protein>
    <recommendedName>
        <fullName evidence="2">Ribonucleoside-diphosphate reductase subunit beta</fullName>
        <ecNumber evidence="2">1.17.4.1</ecNumber>
    </recommendedName>
</protein>
<comment type="cofactor">
    <cofactor evidence="2 4">
        <name>Fe cation</name>
        <dbReference type="ChEBI" id="CHEBI:24875"/>
    </cofactor>
    <text evidence="2 4">Binds 2 iron ions per subunit.</text>
</comment>
<dbReference type="GO" id="GO:0046872">
    <property type="term" value="F:metal ion binding"/>
    <property type="evidence" value="ECO:0007669"/>
    <property type="project" value="UniProtKB-KW"/>
</dbReference>
<keyword evidence="2 4" id="KW-0479">Metal-binding</keyword>
<dbReference type="GO" id="GO:0004748">
    <property type="term" value="F:ribonucleoside-diphosphate reductase activity, thioredoxin disulfide as acceptor"/>
    <property type="evidence" value="ECO:0007669"/>
    <property type="project" value="UniProtKB-EC"/>
</dbReference>
<dbReference type="InterPro" id="IPR033909">
    <property type="entry name" value="RNR_small"/>
</dbReference>
<feature type="active site" evidence="3">
    <location>
        <position position="105"/>
    </location>
</feature>